<gene>
    <name evidence="1" type="ORF">SAMN05660772_02741</name>
</gene>
<dbReference type="Proteomes" id="UP000192408">
    <property type="component" value="Unassembled WGS sequence"/>
</dbReference>
<dbReference type="RefSeq" id="WP_084257638.1">
    <property type="nucleotide sequence ID" value="NZ_FWWV01000036.1"/>
</dbReference>
<evidence type="ECO:0000313" key="2">
    <source>
        <dbReference type="Proteomes" id="UP000192408"/>
    </source>
</evidence>
<name>A0A1W1V454_9PAST</name>
<dbReference type="EMBL" id="FWWV01000036">
    <property type="protein sequence ID" value="SMB87801.1"/>
    <property type="molecule type" value="Genomic_DNA"/>
</dbReference>
<organism evidence="1 2">
    <name type="scientific">Pasteurella testudinis DSM 23072</name>
    <dbReference type="NCBI Taxonomy" id="1122938"/>
    <lineage>
        <taxon>Bacteria</taxon>
        <taxon>Pseudomonadati</taxon>
        <taxon>Pseudomonadota</taxon>
        <taxon>Gammaproteobacteria</taxon>
        <taxon>Pasteurellales</taxon>
        <taxon>Pasteurellaceae</taxon>
        <taxon>Pasteurella</taxon>
    </lineage>
</organism>
<protein>
    <submittedName>
        <fullName evidence="1">Uncharacterized protein</fullName>
    </submittedName>
</protein>
<evidence type="ECO:0000313" key="1">
    <source>
        <dbReference type="EMBL" id="SMB87801.1"/>
    </source>
</evidence>
<proteinExistence type="predicted"/>
<accession>A0A1W1V454</accession>
<reference evidence="2" key="1">
    <citation type="submission" date="2017-04" db="EMBL/GenBank/DDBJ databases">
        <authorList>
            <person name="Varghese N."/>
            <person name="Submissions S."/>
        </authorList>
    </citation>
    <scope>NUCLEOTIDE SEQUENCE [LARGE SCALE GENOMIC DNA]</scope>
    <source>
        <strain evidence="2">DSM 23072</strain>
    </source>
</reference>
<sequence length="209" mass="23924">MSKPFDLEKALAGEPINFNGEKAYIVQSPRSSECVLVETESGETHGYSKPYICSKNDVLMWQDKPQIDENGRYLSEPIKGDDVYFPDCANRSFLVCVLDYDPEDEYDKDTIKNKPIFAKREAAEFEAIKLNIERYCPIENAKLVMYFGKVYSVPKWAKWISIDLSGSIYVHSGKPDLDNGEWLTLSDSKSKLIAECDYCDDWPDSLREV</sequence>
<keyword evidence="2" id="KW-1185">Reference proteome</keyword>
<dbReference type="STRING" id="1122938.SAMN05660772_02741"/>
<dbReference type="AlphaFoldDB" id="A0A1W1V454"/>